<evidence type="ECO:0000313" key="2">
    <source>
        <dbReference type="EMBL" id="NNU82170.1"/>
    </source>
</evidence>
<protein>
    <submittedName>
        <fullName evidence="2">Uncharacterized protein</fullName>
    </submittedName>
</protein>
<gene>
    <name evidence="2" type="ORF">HMH01_17165</name>
</gene>
<keyword evidence="3" id="KW-1185">Reference proteome</keyword>
<organism evidence="2 3">
    <name type="scientific">Halovulum dunhuangense</name>
    <dbReference type="NCBI Taxonomy" id="1505036"/>
    <lineage>
        <taxon>Bacteria</taxon>
        <taxon>Pseudomonadati</taxon>
        <taxon>Pseudomonadota</taxon>
        <taxon>Alphaproteobacteria</taxon>
        <taxon>Rhodobacterales</taxon>
        <taxon>Paracoccaceae</taxon>
        <taxon>Halovulum</taxon>
    </lineage>
</organism>
<dbReference type="InterPro" id="IPR010331">
    <property type="entry name" value="ExoD"/>
</dbReference>
<evidence type="ECO:0000313" key="3">
    <source>
        <dbReference type="Proteomes" id="UP000572377"/>
    </source>
</evidence>
<dbReference type="EMBL" id="JABFBC010000007">
    <property type="protein sequence ID" value="NNU82170.1"/>
    <property type="molecule type" value="Genomic_DNA"/>
</dbReference>
<dbReference type="Proteomes" id="UP000572377">
    <property type="component" value="Unassembled WGS sequence"/>
</dbReference>
<dbReference type="AlphaFoldDB" id="A0A849L7W4"/>
<comment type="caution">
    <text evidence="2">The sequence shown here is derived from an EMBL/GenBank/DDBJ whole genome shotgun (WGS) entry which is preliminary data.</text>
</comment>
<name>A0A849L7W4_9RHOB</name>
<feature type="transmembrane region" description="Helical" evidence="1">
    <location>
        <begin position="12"/>
        <end position="37"/>
    </location>
</feature>
<keyword evidence="1" id="KW-0472">Membrane</keyword>
<keyword evidence="1" id="KW-1133">Transmembrane helix</keyword>
<reference evidence="2 3" key="1">
    <citation type="submission" date="2020-05" db="EMBL/GenBank/DDBJ databases">
        <title>Gimesia benthica sp. nov., a novel planctomycete isolated from a deep-sea water sample of the Northwest Indian Ocean.</title>
        <authorList>
            <person name="Wang J."/>
            <person name="Ruan C."/>
            <person name="Song L."/>
            <person name="Zhu Y."/>
            <person name="Li A."/>
            <person name="Zheng X."/>
            <person name="Wang L."/>
            <person name="Lu Z."/>
            <person name="Huang Y."/>
            <person name="Du W."/>
            <person name="Zhou Y."/>
            <person name="Huang L."/>
            <person name="Dai X."/>
        </authorList>
    </citation>
    <scope>NUCLEOTIDE SEQUENCE [LARGE SCALE GENOMIC DNA]</scope>
    <source>
        <strain evidence="2 3">YYQ-30</strain>
    </source>
</reference>
<proteinExistence type="predicted"/>
<evidence type="ECO:0000256" key="1">
    <source>
        <dbReference type="SAM" id="Phobius"/>
    </source>
</evidence>
<accession>A0A849L7W4</accession>
<dbReference type="Pfam" id="PF06055">
    <property type="entry name" value="ExoD"/>
    <property type="match status" value="1"/>
</dbReference>
<feature type="transmembrane region" description="Helical" evidence="1">
    <location>
        <begin position="43"/>
        <end position="67"/>
    </location>
</feature>
<sequence>MPAQKERRQSACLSCEGIVAPFSAIPALAICVIALGILERDSLWIALGTLLGLVSLLIVVGVVYALVKSALYLLVNTFA</sequence>
<keyword evidence="1" id="KW-0812">Transmembrane</keyword>